<evidence type="ECO:0000313" key="1">
    <source>
        <dbReference type="EMBL" id="CAA6819616.1"/>
    </source>
</evidence>
<dbReference type="AlphaFoldDB" id="A0A6S6TWU7"/>
<sequence>MNIEIIDSLDQISPVHWNALVKDNNPFVRHEFLAALEHHGCVGEKFGWLPRHVLVYDESELVGAMPLYEKYNNYGEFVFDNAWANAYQQQGMDYYPKLVSSIPYTPASGQRLLAKAGREDEIFPALISVAVQLAEQLECSSVHWLFALAEEQDFMEAQGLINRHDCQFHWRNFGYQQFDDFLATFSSKKRKNIKQERRKVSESGVTLRVLDGHTASAADWQHFAFFYTNTFETKWGTPTMNEGFFREVAEKIPEQVVLVMADLNGECIAGSLMYRGENTLFGRHWGCTEYVDNLHFEACYYQGIEYCIEHGLAVFEPGAQGEHKVPRGFIPTQTRSAHYLVSEKFRQPVRQHTLHEQRAVAHYMESVREHMPYRADFIAEHLGLPCNL</sequence>
<accession>A0A6S6TWU7</accession>
<protein>
    <submittedName>
        <fullName evidence="1">COGs COG3146</fullName>
    </submittedName>
</protein>
<dbReference type="Pfam" id="PF04339">
    <property type="entry name" value="FemAB_like"/>
    <property type="match status" value="1"/>
</dbReference>
<gene>
    <name evidence="1" type="ORF">HELGO_WM51749</name>
</gene>
<reference evidence="1" key="1">
    <citation type="submission" date="2020-01" db="EMBL/GenBank/DDBJ databases">
        <authorList>
            <person name="Meier V. D."/>
            <person name="Meier V D."/>
        </authorList>
    </citation>
    <scope>NUCLEOTIDE SEQUENCE</scope>
    <source>
        <strain evidence="1">HLG_WM_MAG_08</strain>
    </source>
</reference>
<proteinExistence type="predicted"/>
<dbReference type="InterPro" id="IPR016181">
    <property type="entry name" value="Acyl_CoA_acyltransferase"/>
</dbReference>
<dbReference type="Gene3D" id="3.40.630.30">
    <property type="match status" value="1"/>
</dbReference>
<name>A0A6S6TWU7_9GAMM</name>
<organism evidence="1">
    <name type="scientific">uncultured Thiotrichaceae bacterium</name>
    <dbReference type="NCBI Taxonomy" id="298394"/>
    <lineage>
        <taxon>Bacteria</taxon>
        <taxon>Pseudomonadati</taxon>
        <taxon>Pseudomonadota</taxon>
        <taxon>Gammaproteobacteria</taxon>
        <taxon>Thiotrichales</taxon>
        <taxon>Thiotrichaceae</taxon>
        <taxon>environmental samples</taxon>
    </lineage>
</organism>
<dbReference type="InterPro" id="IPR007434">
    <property type="entry name" value="FemAB-like"/>
</dbReference>
<dbReference type="EMBL" id="CACVAV010000303">
    <property type="protein sequence ID" value="CAA6819616.1"/>
    <property type="molecule type" value="Genomic_DNA"/>
</dbReference>
<dbReference type="SUPFAM" id="SSF55729">
    <property type="entry name" value="Acyl-CoA N-acyltransferases (Nat)"/>
    <property type="match status" value="1"/>
</dbReference>
<dbReference type="PANTHER" id="PTHR47017">
    <property type="entry name" value="ACYL-COA"/>
    <property type="match status" value="1"/>
</dbReference>
<dbReference type="PANTHER" id="PTHR47017:SF1">
    <property type="entry name" value="ACYL-COA"/>
    <property type="match status" value="1"/>
</dbReference>